<keyword evidence="8" id="KW-1185">Reference proteome</keyword>
<accession>A0A8D4VRD7</accession>
<dbReference type="PANTHER" id="PTHR43701">
    <property type="entry name" value="MEMBRANE TRANSPORTER PROTEIN MJ0441-RELATED"/>
    <property type="match status" value="1"/>
</dbReference>
<feature type="transmembrane region" description="Helical" evidence="6">
    <location>
        <begin position="150"/>
        <end position="167"/>
    </location>
</feature>
<feature type="transmembrane region" description="Helical" evidence="6">
    <location>
        <begin position="230"/>
        <end position="247"/>
    </location>
</feature>
<proteinExistence type="inferred from homology"/>
<evidence type="ECO:0000256" key="1">
    <source>
        <dbReference type="ARBA" id="ARBA00004141"/>
    </source>
</evidence>
<dbReference type="InterPro" id="IPR002781">
    <property type="entry name" value="TM_pro_TauE-like"/>
</dbReference>
<feature type="transmembrane region" description="Helical" evidence="6">
    <location>
        <begin position="267"/>
        <end position="286"/>
    </location>
</feature>
<feature type="transmembrane region" description="Helical" evidence="6">
    <location>
        <begin position="7"/>
        <end position="35"/>
    </location>
</feature>
<feature type="transmembrane region" description="Helical" evidence="6">
    <location>
        <begin position="127"/>
        <end position="144"/>
    </location>
</feature>
<dbReference type="GO" id="GO:0005886">
    <property type="term" value="C:plasma membrane"/>
    <property type="evidence" value="ECO:0007669"/>
    <property type="project" value="UniProtKB-SubCell"/>
</dbReference>
<dbReference type="AlphaFoldDB" id="A0A8D4VRD7"/>
<protein>
    <recommendedName>
        <fullName evidence="6">Probable membrane transporter protein</fullName>
    </recommendedName>
</protein>
<evidence type="ECO:0000256" key="3">
    <source>
        <dbReference type="ARBA" id="ARBA00022692"/>
    </source>
</evidence>
<feature type="transmembrane region" description="Helical" evidence="6">
    <location>
        <begin position="41"/>
        <end position="60"/>
    </location>
</feature>
<keyword evidence="6" id="KW-1003">Cell membrane</keyword>
<sequence length="290" mass="29387">MTLEIGIAAVVIGVLLGMLGGGGSILTVPMLVYMAHLEPKAAIATSLLAVGSTSAIAMLPHARLGNVCWRAGAAFGTASMVGAYGGGRLAAWLPGHLLLLLFAGMMLATGGAMLFRRQKADEESANTCPGNVWVLLAIALQGVVVGALTGLVGAGGGFVVVPALCLLGGLSMRAAIGTSLLIIAANSFAGLAGYLSHVQIDLQLAGAVTAATISGSLAGSWLAPRVSAPALRRGFALFVIAVAVYLLQRELNAGEFIQRLASPCQLWTGGIVLAAAVVLPQLGNLWRANR</sequence>
<feature type="transmembrane region" description="Helical" evidence="6">
    <location>
        <begin position="97"/>
        <end position="115"/>
    </location>
</feature>
<dbReference type="Pfam" id="PF01925">
    <property type="entry name" value="TauE"/>
    <property type="match status" value="1"/>
</dbReference>
<evidence type="ECO:0000313" key="8">
    <source>
        <dbReference type="Proteomes" id="UP000824988"/>
    </source>
</evidence>
<dbReference type="RefSeq" id="WP_221046849.1">
    <property type="nucleotide sequence ID" value="NZ_AP019782.1"/>
</dbReference>
<comment type="subcellular location">
    <subcellularLocation>
        <location evidence="6">Cell membrane</location>
        <topology evidence="6">Multi-pass membrane protein</topology>
    </subcellularLocation>
    <subcellularLocation>
        <location evidence="1">Membrane</location>
        <topology evidence="1">Multi-pass membrane protein</topology>
    </subcellularLocation>
</comment>
<dbReference type="EMBL" id="AP019782">
    <property type="protein sequence ID" value="BBL71202.1"/>
    <property type="molecule type" value="Genomic_DNA"/>
</dbReference>
<evidence type="ECO:0000256" key="2">
    <source>
        <dbReference type="ARBA" id="ARBA00009142"/>
    </source>
</evidence>
<dbReference type="InterPro" id="IPR051598">
    <property type="entry name" value="TSUP/Inactive_protease-like"/>
</dbReference>
<evidence type="ECO:0000256" key="4">
    <source>
        <dbReference type="ARBA" id="ARBA00022989"/>
    </source>
</evidence>
<feature type="transmembrane region" description="Helical" evidence="6">
    <location>
        <begin position="174"/>
        <end position="196"/>
    </location>
</feature>
<dbReference type="KEGG" id="moz:MoryE10_18080"/>
<organism evidence="7 8">
    <name type="scientific">Methylogaea oryzae</name>
    <dbReference type="NCBI Taxonomy" id="1295382"/>
    <lineage>
        <taxon>Bacteria</taxon>
        <taxon>Pseudomonadati</taxon>
        <taxon>Pseudomonadota</taxon>
        <taxon>Gammaproteobacteria</taxon>
        <taxon>Methylococcales</taxon>
        <taxon>Methylococcaceae</taxon>
        <taxon>Methylogaea</taxon>
    </lineage>
</organism>
<evidence type="ECO:0000256" key="5">
    <source>
        <dbReference type="ARBA" id="ARBA00023136"/>
    </source>
</evidence>
<reference evidence="7" key="1">
    <citation type="submission" date="2019-06" db="EMBL/GenBank/DDBJ databases">
        <title>Complete genome sequence of Methylogaea oryzae strain JCM16910.</title>
        <authorList>
            <person name="Asakawa S."/>
        </authorList>
    </citation>
    <scope>NUCLEOTIDE SEQUENCE</scope>
    <source>
        <strain evidence="7">E10</strain>
    </source>
</reference>
<comment type="caution">
    <text evidence="6">Lacks conserved residue(s) required for the propagation of feature annotation.</text>
</comment>
<keyword evidence="4 6" id="KW-1133">Transmembrane helix</keyword>
<dbReference type="Proteomes" id="UP000824988">
    <property type="component" value="Chromosome"/>
</dbReference>
<dbReference type="PANTHER" id="PTHR43701:SF2">
    <property type="entry name" value="MEMBRANE TRANSPORTER PROTEIN YJNA-RELATED"/>
    <property type="match status" value="1"/>
</dbReference>
<keyword evidence="5 6" id="KW-0472">Membrane</keyword>
<gene>
    <name evidence="7" type="ORF">MoryE10_18080</name>
</gene>
<keyword evidence="3 6" id="KW-0812">Transmembrane</keyword>
<name>A0A8D4VRD7_9GAMM</name>
<evidence type="ECO:0000256" key="6">
    <source>
        <dbReference type="RuleBase" id="RU363041"/>
    </source>
</evidence>
<comment type="similarity">
    <text evidence="2 6">Belongs to the 4-toluene sulfonate uptake permease (TSUP) (TC 2.A.102) family.</text>
</comment>
<evidence type="ECO:0000313" key="7">
    <source>
        <dbReference type="EMBL" id="BBL71202.1"/>
    </source>
</evidence>
<feature type="transmembrane region" description="Helical" evidence="6">
    <location>
        <begin position="202"/>
        <end position="223"/>
    </location>
</feature>
<feature type="transmembrane region" description="Helical" evidence="6">
    <location>
        <begin position="67"/>
        <end position="85"/>
    </location>
</feature>